<dbReference type="InterPro" id="IPR013762">
    <property type="entry name" value="Integrase-like_cat_sf"/>
</dbReference>
<sequence>MTYSTLEVTRNKQQAHILVDDETTLPSLFVTVYGLKKLSRKRLSTQRNIHRSLKFFYIYYFKKYKRTFDNDLYEAGYNISPFIKELDNFFHYLLGEQHLNDEEDILGLGFMHLAISKSNKITYGGHIRHIGGFFRYINFRYMNVSYQDMSPIDAHEVFKANSSSIDAAIKSFNQIEVSQNEPSHRYKSITEKQSIELMNMLLPSTPAFTDVDSDERVEAVINPVNPFEEGFQQYRNYLIHRFMYNYGLRVGEVQLLMTDSIGETLPDSRGKTQFVMVVQNLPDDVDDPRKHKPSIKTQHSYRRIELTEDDFIMVEIFKNRYRAPLFESKGIEDHGILFIKGAGKLTPFSYDGIRTIYKKKIDPTFIRLHPYYRIEAKKKIDYMVKLTPHVGRHTWAYITLEYIYNEILKENLMMASDYGIRARMNGELDAAVEKLRSLGGWSVNSKVPLMYAKRFIEIVSNESNKNRTKRADWQAAIPAKPTPKKETESTYNPLDDDGYDEDIPFDLFD</sequence>
<organism evidence="3 4">
    <name type="scientific">Flagellimonas marinaquae</name>
    <dbReference type="NCBI Taxonomy" id="254955"/>
    <lineage>
        <taxon>Bacteria</taxon>
        <taxon>Pseudomonadati</taxon>
        <taxon>Bacteroidota</taxon>
        <taxon>Flavobacteriia</taxon>
        <taxon>Flavobacteriales</taxon>
        <taxon>Flavobacteriaceae</taxon>
        <taxon>Flagellimonas</taxon>
    </lineage>
</organism>
<name>A0AA48HBA7_9FLAO</name>
<gene>
    <name evidence="3" type="ORF">MACH07_09270</name>
</gene>
<evidence type="ECO:0000256" key="1">
    <source>
        <dbReference type="ARBA" id="ARBA00023172"/>
    </source>
</evidence>
<evidence type="ECO:0000256" key="2">
    <source>
        <dbReference type="SAM" id="MobiDB-lite"/>
    </source>
</evidence>
<dbReference type="SUPFAM" id="SSF56349">
    <property type="entry name" value="DNA breaking-rejoining enzymes"/>
    <property type="match status" value="1"/>
</dbReference>
<dbReference type="Gene3D" id="1.10.443.10">
    <property type="entry name" value="Intergrase catalytic core"/>
    <property type="match status" value="1"/>
</dbReference>
<reference evidence="3 4" key="1">
    <citation type="submission" date="2023-01" db="EMBL/GenBank/DDBJ databases">
        <title>Complete genome sequence of Muricauda aquimarina strain IFOP_LL357.</title>
        <authorList>
            <person name="Gajardo G."/>
            <person name="Ueki S."/>
            <person name="Maruyama F."/>
        </authorList>
    </citation>
    <scope>NUCLEOTIDE SEQUENCE [LARGE SCALE GENOMIC DNA]</scope>
    <source>
        <strain evidence="3 4">IFOP_LL357</strain>
    </source>
</reference>
<feature type="compositionally biased region" description="Acidic residues" evidence="2">
    <location>
        <begin position="494"/>
        <end position="509"/>
    </location>
</feature>
<evidence type="ECO:0000313" key="3">
    <source>
        <dbReference type="EMBL" id="BDW92095.1"/>
    </source>
</evidence>
<feature type="region of interest" description="Disordered" evidence="2">
    <location>
        <begin position="469"/>
        <end position="509"/>
    </location>
</feature>
<keyword evidence="4" id="KW-1185">Reference proteome</keyword>
<accession>A0AA48HBA7</accession>
<dbReference type="EMBL" id="AP027268">
    <property type="protein sequence ID" value="BDW92095.1"/>
    <property type="molecule type" value="Genomic_DNA"/>
</dbReference>
<dbReference type="InterPro" id="IPR011010">
    <property type="entry name" value="DNA_brk_join_enz"/>
</dbReference>
<evidence type="ECO:0000313" key="4">
    <source>
        <dbReference type="Proteomes" id="UP001330184"/>
    </source>
</evidence>
<proteinExistence type="predicted"/>
<dbReference type="GO" id="GO:0003677">
    <property type="term" value="F:DNA binding"/>
    <property type="evidence" value="ECO:0007669"/>
    <property type="project" value="UniProtKB-KW"/>
</dbReference>
<protein>
    <submittedName>
        <fullName evidence="3">TetR family transcriptional regulator</fullName>
    </submittedName>
</protein>
<dbReference type="AlphaFoldDB" id="A0AA48HBA7"/>
<keyword evidence="1" id="KW-0233">DNA recombination</keyword>
<dbReference type="Proteomes" id="UP001330184">
    <property type="component" value="Chromosome"/>
</dbReference>